<evidence type="ECO:0000256" key="2">
    <source>
        <dbReference type="ARBA" id="ARBA00022723"/>
    </source>
</evidence>
<dbReference type="GO" id="GO:0046872">
    <property type="term" value="F:metal ion binding"/>
    <property type="evidence" value="ECO:0007669"/>
    <property type="project" value="UniProtKB-KW"/>
</dbReference>
<keyword evidence="1 4" id="KW-0349">Heme</keyword>
<name>Q01ZN0_SOLUE</name>
<evidence type="ECO:0000256" key="5">
    <source>
        <dbReference type="SAM" id="SignalP"/>
    </source>
</evidence>
<sequence precursor="true">MKPALWCLAFGILPLPGQVAALAVYTEFQHTPNAAVVDSMHAEVDSIILPLGLGLEWRSLDGHGDQVSGELAVVSFKGTCDSGAQPSHADDSRSLGWTHISDGQILPFTDVDCDRIRAFVRTRINGSDPNDRDRLLGRAVGRVLAHELYHILARRSHHGSGSVDRPEYASRDLVSDDFQLQETECRILQLVNSGAIPSGIADIEGATGSAKQGEAKFLKERCSVCHGPRGQGTRNGPPLRKGAHAVSPVVLAAQLGIDSVAMCRRAKQLKLPPLSISAGDLPDLVRFLNGLL</sequence>
<evidence type="ECO:0000313" key="7">
    <source>
        <dbReference type="EMBL" id="ABJ84885.1"/>
    </source>
</evidence>
<evidence type="ECO:0000256" key="4">
    <source>
        <dbReference type="PROSITE-ProRule" id="PRU00433"/>
    </source>
</evidence>
<keyword evidence="2 4" id="KW-0479">Metal-binding</keyword>
<dbReference type="KEGG" id="sus:Acid_3918"/>
<keyword evidence="3 4" id="KW-0408">Iron</keyword>
<dbReference type="SUPFAM" id="SSF46626">
    <property type="entry name" value="Cytochrome c"/>
    <property type="match status" value="1"/>
</dbReference>
<feature type="signal peptide" evidence="5">
    <location>
        <begin position="1"/>
        <end position="23"/>
    </location>
</feature>
<dbReference type="STRING" id="234267.Acid_3918"/>
<dbReference type="GO" id="GO:0009055">
    <property type="term" value="F:electron transfer activity"/>
    <property type="evidence" value="ECO:0007669"/>
    <property type="project" value="InterPro"/>
</dbReference>
<dbReference type="AlphaFoldDB" id="Q01ZN0"/>
<feature type="domain" description="Cytochrome c" evidence="6">
    <location>
        <begin position="208"/>
        <end position="292"/>
    </location>
</feature>
<protein>
    <recommendedName>
        <fullName evidence="6">Cytochrome c domain-containing protein</fullName>
    </recommendedName>
</protein>
<dbReference type="Pfam" id="PF00034">
    <property type="entry name" value="Cytochrom_C"/>
    <property type="match status" value="1"/>
</dbReference>
<feature type="chain" id="PRO_5004163545" description="Cytochrome c domain-containing protein" evidence="5">
    <location>
        <begin position="24"/>
        <end position="292"/>
    </location>
</feature>
<keyword evidence="5" id="KW-0732">Signal</keyword>
<reference evidence="7" key="1">
    <citation type="submission" date="2006-10" db="EMBL/GenBank/DDBJ databases">
        <title>Complete sequence of Solibacter usitatus Ellin6076.</title>
        <authorList>
            <consortium name="US DOE Joint Genome Institute"/>
            <person name="Copeland A."/>
            <person name="Lucas S."/>
            <person name="Lapidus A."/>
            <person name="Barry K."/>
            <person name="Detter J.C."/>
            <person name="Glavina del Rio T."/>
            <person name="Hammon N."/>
            <person name="Israni S."/>
            <person name="Dalin E."/>
            <person name="Tice H."/>
            <person name="Pitluck S."/>
            <person name="Thompson L.S."/>
            <person name="Brettin T."/>
            <person name="Bruce D."/>
            <person name="Han C."/>
            <person name="Tapia R."/>
            <person name="Gilna P."/>
            <person name="Schmutz J."/>
            <person name="Larimer F."/>
            <person name="Land M."/>
            <person name="Hauser L."/>
            <person name="Kyrpides N."/>
            <person name="Mikhailova N."/>
            <person name="Janssen P.H."/>
            <person name="Kuske C.R."/>
            <person name="Richardson P."/>
        </authorList>
    </citation>
    <scope>NUCLEOTIDE SEQUENCE</scope>
    <source>
        <strain evidence="7">Ellin6076</strain>
    </source>
</reference>
<dbReference type="HOGENOM" id="CLU_083016_0_0_0"/>
<dbReference type="InterPro" id="IPR036909">
    <property type="entry name" value="Cyt_c-like_dom_sf"/>
</dbReference>
<dbReference type="EMBL" id="CP000473">
    <property type="protein sequence ID" value="ABJ84885.1"/>
    <property type="molecule type" value="Genomic_DNA"/>
</dbReference>
<dbReference type="eggNOG" id="COG2010">
    <property type="taxonomic scope" value="Bacteria"/>
</dbReference>
<accession>Q01ZN0</accession>
<dbReference type="InParanoid" id="Q01ZN0"/>
<organism evidence="7">
    <name type="scientific">Solibacter usitatus (strain Ellin6076)</name>
    <dbReference type="NCBI Taxonomy" id="234267"/>
    <lineage>
        <taxon>Bacteria</taxon>
        <taxon>Pseudomonadati</taxon>
        <taxon>Acidobacteriota</taxon>
        <taxon>Terriglobia</taxon>
        <taxon>Bryobacterales</taxon>
        <taxon>Solibacteraceae</taxon>
        <taxon>Candidatus Solibacter</taxon>
    </lineage>
</organism>
<evidence type="ECO:0000259" key="6">
    <source>
        <dbReference type="PROSITE" id="PS51007"/>
    </source>
</evidence>
<dbReference type="OrthoDB" id="128383at2"/>
<gene>
    <name evidence="7" type="ordered locus">Acid_3918</name>
</gene>
<evidence type="ECO:0000256" key="1">
    <source>
        <dbReference type="ARBA" id="ARBA00022617"/>
    </source>
</evidence>
<evidence type="ECO:0000256" key="3">
    <source>
        <dbReference type="ARBA" id="ARBA00023004"/>
    </source>
</evidence>
<dbReference type="InterPro" id="IPR009056">
    <property type="entry name" value="Cyt_c-like_dom"/>
</dbReference>
<dbReference type="GO" id="GO:0020037">
    <property type="term" value="F:heme binding"/>
    <property type="evidence" value="ECO:0007669"/>
    <property type="project" value="InterPro"/>
</dbReference>
<dbReference type="Gene3D" id="1.10.760.10">
    <property type="entry name" value="Cytochrome c-like domain"/>
    <property type="match status" value="1"/>
</dbReference>
<dbReference type="PROSITE" id="PS51007">
    <property type="entry name" value="CYTC"/>
    <property type="match status" value="1"/>
</dbReference>
<proteinExistence type="predicted"/>